<comment type="caution">
    <text evidence="4">The sequence shown here is derived from an EMBL/GenBank/DDBJ whole genome shotgun (WGS) entry which is preliminary data.</text>
</comment>
<name>A0A4R3JBU3_9PROT</name>
<dbReference type="SMART" id="SM00448">
    <property type="entry name" value="REC"/>
    <property type="match status" value="1"/>
</dbReference>
<reference evidence="4 5" key="1">
    <citation type="submission" date="2019-03" db="EMBL/GenBank/DDBJ databases">
        <title>Genomic Encyclopedia of Type Strains, Phase IV (KMG-IV): sequencing the most valuable type-strain genomes for metagenomic binning, comparative biology and taxonomic classification.</title>
        <authorList>
            <person name="Goeker M."/>
        </authorList>
    </citation>
    <scope>NUCLEOTIDE SEQUENCE [LARGE SCALE GENOMIC DNA]</scope>
    <source>
        <strain evidence="4 5">DSM 101688</strain>
    </source>
</reference>
<evidence type="ECO:0000259" key="2">
    <source>
        <dbReference type="PROSITE" id="PS50110"/>
    </source>
</evidence>
<dbReference type="AlphaFoldDB" id="A0A4R3JBU3"/>
<dbReference type="InterPro" id="IPR011006">
    <property type="entry name" value="CheY-like_superfamily"/>
</dbReference>
<evidence type="ECO:0000313" key="5">
    <source>
        <dbReference type="Proteomes" id="UP000295304"/>
    </source>
</evidence>
<dbReference type="PROSITE" id="PS50110">
    <property type="entry name" value="RESPONSE_REGULATORY"/>
    <property type="match status" value="1"/>
</dbReference>
<accession>A0A4R3JBU3</accession>
<gene>
    <name evidence="4" type="ORF">EDD55_10579</name>
</gene>
<evidence type="ECO:0000259" key="3">
    <source>
        <dbReference type="PROSITE" id="PS50921"/>
    </source>
</evidence>
<protein>
    <submittedName>
        <fullName evidence="4">Response regulator receiver and ANTAR domain protein</fullName>
    </submittedName>
</protein>
<feature type="domain" description="Response regulatory" evidence="2">
    <location>
        <begin position="9"/>
        <end position="123"/>
    </location>
</feature>
<sequence>MRVLADGLKILIIDANPVRAEILKSGLREAGHDLVEWISDTHRLQGRIAALDPDVVLIDLENPNRDVLEHMFQVSRDVKRPIAMFVDRSDSAMIAASVDAGVSAYIVGGLHKERVKPILDMTISRFNAFSRLHSELAEARSALEERKVIDRAKGILMTQKSLSEADAYATLRTSAMARSVKVIDIAKSIVLASEVLK</sequence>
<dbReference type="GO" id="GO:0000160">
    <property type="term" value="P:phosphorelay signal transduction system"/>
    <property type="evidence" value="ECO:0007669"/>
    <property type="project" value="InterPro"/>
</dbReference>
<dbReference type="Gene3D" id="1.10.10.10">
    <property type="entry name" value="Winged helix-like DNA-binding domain superfamily/Winged helix DNA-binding domain"/>
    <property type="match status" value="1"/>
</dbReference>
<dbReference type="Pfam" id="PF03861">
    <property type="entry name" value="ANTAR"/>
    <property type="match status" value="1"/>
</dbReference>
<dbReference type="SMART" id="SM01012">
    <property type="entry name" value="ANTAR"/>
    <property type="match status" value="1"/>
</dbReference>
<proteinExistence type="predicted"/>
<feature type="modified residue" description="4-aspartylphosphate" evidence="1">
    <location>
        <position position="59"/>
    </location>
</feature>
<keyword evidence="1" id="KW-0597">Phosphoprotein</keyword>
<dbReference type="InterPro" id="IPR036388">
    <property type="entry name" value="WH-like_DNA-bd_sf"/>
</dbReference>
<dbReference type="PROSITE" id="PS50921">
    <property type="entry name" value="ANTAR"/>
    <property type="match status" value="1"/>
</dbReference>
<dbReference type="PIRSF" id="PIRSF036382">
    <property type="entry name" value="RR_antiterm"/>
    <property type="match status" value="1"/>
</dbReference>
<dbReference type="InterPro" id="IPR001789">
    <property type="entry name" value="Sig_transdc_resp-reg_receiver"/>
</dbReference>
<dbReference type="PANTHER" id="PTHR43367">
    <property type="match status" value="1"/>
</dbReference>
<dbReference type="InterPro" id="IPR005561">
    <property type="entry name" value="ANTAR"/>
</dbReference>
<feature type="domain" description="ANTAR" evidence="3">
    <location>
        <begin position="129"/>
        <end position="190"/>
    </location>
</feature>
<dbReference type="EMBL" id="SLZW01000005">
    <property type="protein sequence ID" value="TCS62533.1"/>
    <property type="molecule type" value="Genomic_DNA"/>
</dbReference>
<dbReference type="SUPFAM" id="SSF52172">
    <property type="entry name" value="CheY-like"/>
    <property type="match status" value="1"/>
</dbReference>
<dbReference type="GO" id="GO:0003723">
    <property type="term" value="F:RNA binding"/>
    <property type="evidence" value="ECO:0007669"/>
    <property type="project" value="InterPro"/>
</dbReference>
<keyword evidence="5" id="KW-1185">Reference proteome</keyword>
<evidence type="ECO:0000256" key="1">
    <source>
        <dbReference type="PROSITE-ProRule" id="PRU00169"/>
    </source>
</evidence>
<dbReference type="Proteomes" id="UP000295304">
    <property type="component" value="Unassembled WGS sequence"/>
</dbReference>
<dbReference type="Pfam" id="PF00072">
    <property type="entry name" value="Response_reg"/>
    <property type="match status" value="1"/>
</dbReference>
<dbReference type="Gene3D" id="3.40.50.2300">
    <property type="match status" value="1"/>
</dbReference>
<organism evidence="4 5">
    <name type="scientific">Varunaivibrio sulfuroxidans</name>
    <dbReference type="NCBI Taxonomy" id="1773489"/>
    <lineage>
        <taxon>Bacteria</taxon>
        <taxon>Pseudomonadati</taxon>
        <taxon>Pseudomonadota</taxon>
        <taxon>Alphaproteobacteria</taxon>
        <taxon>Rhodospirillales</taxon>
        <taxon>Magnetovibrionaceae</taxon>
        <taxon>Varunaivibrio</taxon>
    </lineage>
</organism>
<dbReference type="InterPro" id="IPR008327">
    <property type="entry name" value="Sig_transdc_resp-reg_antiterm"/>
</dbReference>
<dbReference type="PANTHER" id="PTHR43367:SF1">
    <property type="entry name" value="TWO-COMPONENT RESPONSE REGULATOR-LIKE APRR6-RELATED"/>
    <property type="match status" value="1"/>
</dbReference>
<evidence type="ECO:0000313" key="4">
    <source>
        <dbReference type="EMBL" id="TCS62533.1"/>
    </source>
</evidence>